<dbReference type="Proteomes" id="UP000188318">
    <property type="component" value="Unassembled WGS sequence"/>
</dbReference>
<dbReference type="PANTHER" id="PTHR35340:SF9">
    <property type="entry name" value="ASST-DOMAIN-CONTAINING PROTEIN"/>
    <property type="match status" value="1"/>
</dbReference>
<dbReference type="VEuPathDB" id="FungiDB:ASPCADRAFT_505063"/>
<dbReference type="OrthoDB" id="5427350at2759"/>
<dbReference type="InterPro" id="IPR039535">
    <property type="entry name" value="ASST-like"/>
</dbReference>
<dbReference type="PANTHER" id="PTHR35340">
    <property type="entry name" value="PQQ ENZYME REPEAT PROTEIN-RELATED"/>
    <property type="match status" value="1"/>
</dbReference>
<dbReference type="Pfam" id="PF14269">
    <property type="entry name" value="Arylsulfotran_2"/>
    <property type="match status" value="1"/>
</dbReference>
<dbReference type="InterPro" id="IPR053143">
    <property type="entry name" value="Arylsulfate_ST"/>
</dbReference>
<reference evidence="2" key="1">
    <citation type="journal article" date="2017" name="Genome Biol.">
        <title>Comparative genomics reveals high biological diversity and specific adaptations in the industrially and medically important fungal genus Aspergillus.</title>
        <authorList>
            <person name="de Vries R.P."/>
            <person name="Riley R."/>
            <person name="Wiebenga A."/>
            <person name="Aguilar-Osorio G."/>
            <person name="Amillis S."/>
            <person name="Uchima C.A."/>
            <person name="Anderluh G."/>
            <person name="Asadollahi M."/>
            <person name="Askin M."/>
            <person name="Barry K."/>
            <person name="Battaglia E."/>
            <person name="Bayram O."/>
            <person name="Benocci T."/>
            <person name="Braus-Stromeyer S.A."/>
            <person name="Caldana C."/>
            <person name="Canovas D."/>
            <person name="Cerqueira G.C."/>
            <person name="Chen F."/>
            <person name="Chen W."/>
            <person name="Choi C."/>
            <person name="Clum A."/>
            <person name="Dos Santos R.A."/>
            <person name="Damasio A.R."/>
            <person name="Diallinas G."/>
            <person name="Emri T."/>
            <person name="Fekete E."/>
            <person name="Flipphi M."/>
            <person name="Freyberg S."/>
            <person name="Gallo A."/>
            <person name="Gournas C."/>
            <person name="Habgood R."/>
            <person name="Hainaut M."/>
            <person name="Harispe M.L."/>
            <person name="Henrissat B."/>
            <person name="Hilden K.S."/>
            <person name="Hope R."/>
            <person name="Hossain A."/>
            <person name="Karabika E."/>
            <person name="Karaffa L."/>
            <person name="Karanyi Z."/>
            <person name="Krasevec N."/>
            <person name="Kuo A."/>
            <person name="Kusch H."/>
            <person name="LaButti K."/>
            <person name="Lagendijk E.L."/>
            <person name="Lapidus A."/>
            <person name="Levasseur A."/>
            <person name="Lindquist E."/>
            <person name="Lipzen A."/>
            <person name="Logrieco A.F."/>
            <person name="MacCabe A."/>
            <person name="Maekelae M.R."/>
            <person name="Malavazi I."/>
            <person name="Melin P."/>
            <person name="Meyer V."/>
            <person name="Mielnichuk N."/>
            <person name="Miskei M."/>
            <person name="Molnar A.P."/>
            <person name="Mule G."/>
            <person name="Ngan C.Y."/>
            <person name="Orejas M."/>
            <person name="Orosz E."/>
            <person name="Ouedraogo J.P."/>
            <person name="Overkamp K.M."/>
            <person name="Park H.-S."/>
            <person name="Perrone G."/>
            <person name="Piumi F."/>
            <person name="Punt P.J."/>
            <person name="Ram A.F."/>
            <person name="Ramon A."/>
            <person name="Rauscher S."/>
            <person name="Record E."/>
            <person name="Riano-Pachon D.M."/>
            <person name="Robert V."/>
            <person name="Roehrig J."/>
            <person name="Ruller R."/>
            <person name="Salamov A."/>
            <person name="Salih N.S."/>
            <person name="Samson R.A."/>
            <person name="Sandor E."/>
            <person name="Sanguinetti M."/>
            <person name="Schuetze T."/>
            <person name="Sepcic K."/>
            <person name="Shelest E."/>
            <person name="Sherlock G."/>
            <person name="Sophianopoulou V."/>
            <person name="Squina F.M."/>
            <person name="Sun H."/>
            <person name="Susca A."/>
            <person name="Todd R.B."/>
            <person name="Tsang A."/>
            <person name="Unkles S.E."/>
            <person name="van de Wiele N."/>
            <person name="van Rossen-Uffink D."/>
            <person name="Oliveira J.V."/>
            <person name="Vesth T.C."/>
            <person name="Visser J."/>
            <person name="Yu J.-H."/>
            <person name="Zhou M."/>
            <person name="Andersen M.R."/>
            <person name="Archer D.B."/>
            <person name="Baker S.E."/>
            <person name="Benoit I."/>
            <person name="Brakhage A.A."/>
            <person name="Braus G.H."/>
            <person name="Fischer R."/>
            <person name="Frisvad J.C."/>
            <person name="Goldman G.H."/>
            <person name="Houbraken J."/>
            <person name="Oakley B."/>
            <person name="Pocsi I."/>
            <person name="Scazzocchio C."/>
            <person name="Seiboth B."/>
            <person name="vanKuyk P.A."/>
            <person name="Wortman J."/>
            <person name="Dyer P.S."/>
            <person name="Grigoriev I.V."/>
        </authorList>
    </citation>
    <scope>NUCLEOTIDE SEQUENCE [LARGE SCALE GENOMIC DNA]</scope>
    <source>
        <strain evidence="2">ITEM 5010</strain>
    </source>
</reference>
<dbReference type="STRING" id="602072.A0A1R3RU80"/>
<evidence type="ECO:0000313" key="1">
    <source>
        <dbReference type="EMBL" id="OOF98044.1"/>
    </source>
</evidence>
<evidence type="ECO:0000313" key="2">
    <source>
        <dbReference type="Proteomes" id="UP000188318"/>
    </source>
</evidence>
<gene>
    <name evidence="1" type="ORF">ASPCADRAFT_505063</name>
</gene>
<accession>A0A1R3RU80</accession>
<evidence type="ECO:0008006" key="3">
    <source>
        <dbReference type="Google" id="ProtNLM"/>
    </source>
</evidence>
<sequence length="318" mass="35052">MLIQNRANADFDGDLDSAFPLTFGPGLPGSGRNETDAWNYFHTNSVDKDDDGNYLVSARNVAALFKINGTSGEIIWQLGGLHGGSDFEIAPEDGFGFEHHARFRGRRDNGNIEIVSLFDNGAHSAPIQTNPFSRARVYELDHRKGTAKAIRTYAAPDGLSAHTQGSVQILPNENVFENWGQAGAITEFDYNGKVLFHSYLDSAPYGVDVQSYRGFRYNWTGRPAEEPAVAALQSRKHGGVDVYVSWNGDTETTAWRFYAQSDGSETAHWLGEVDRDGFETFASFRDVSINEDTVIIAEAVAEGDRVLDKTKVFLVSLP</sequence>
<keyword evidence="2" id="KW-1185">Reference proteome</keyword>
<organism evidence="1 2">
    <name type="scientific">Aspergillus carbonarius (strain ITEM 5010)</name>
    <dbReference type="NCBI Taxonomy" id="602072"/>
    <lineage>
        <taxon>Eukaryota</taxon>
        <taxon>Fungi</taxon>
        <taxon>Dikarya</taxon>
        <taxon>Ascomycota</taxon>
        <taxon>Pezizomycotina</taxon>
        <taxon>Eurotiomycetes</taxon>
        <taxon>Eurotiomycetidae</taxon>
        <taxon>Eurotiales</taxon>
        <taxon>Aspergillaceae</taxon>
        <taxon>Aspergillus</taxon>
        <taxon>Aspergillus subgen. Circumdati</taxon>
    </lineage>
</organism>
<proteinExistence type="predicted"/>
<name>A0A1R3RU80_ASPC5</name>
<dbReference type="AlphaFoldDB" id="A0A1R3RU80"/>
<dbReference type="EMBL" id="KV907496">
    <property type="protein sequence ID" value="OOF98044.1"/>
    <property type="molecule type" value="Genomic_DNA"/>
</dbReference>
<protein>
    <recommendedName>
        <fullName evidence="3">Arylsulfotransferase</fullName>
    </recommendedName>
</protein>